<protein>
    <submittedName>
        <fullName evidence="1">Uncharacterized protein</fullName>
    </submittedName>
</protein>
<organism evidence="1 2">
    <name type="scientific">Austropuccinia psidii MF-1</name>
    <dbReference type="NCBI Taxonomy" id="1389203"/>
    <lineage>
        <taxon>Eukaryota</taxon>
        <taxon>Fungi</taxon>
        <taxon>Dikarya</taxon>
        <taxon>Basidiomycota</taxon>
        <taxon>Pucciniomycotina</taxon>
        <taxon>Pucciniomycetes</taxon>
        <taxon>Pucciniales</taxon>
        <taxon>Sphaerophragmiaceae</taxon>
        <taxon>Austropuccinia</taxon>
    </lineage>
</organism>
<comment type="caution">
    <text evidence="1">The sequence shown here is derived from an EMBL/GenBank/DDBJ whole genome shotgun (WGS) entry which is preliminary data.</text>
</comment>
<name>A0A9Q3EAA1_9BASI</name>
<dbReference type="AlphaFoldDB" id="A0A9Q3EAA1"/>
<evidence type="ECO:0000313" key="1">
    <source>
        <dbReference type="EMBL" id="MBW0515181.1"/>
    </source>
</evidence>
<accession>A0A9Q3EAA1</accession>
<dbReference type="OrthoDB" id="2507171at2759"/>
<dbReference type="EMBL" id="AVOT02024486">
    <property type="protein sequence ID" value="MBW0515181.1"/>
    <property type="molecule type" value="Genomic_DNA"/>
</dbReference>
<gene>
    <name evidence="1" type="ORF">O181_054896</name>
</gene>
<keyword evidence="2" id="KW-1185">Reference proteome</keyword>
<sequence length="111" mass="13054">MLKWQIAIQEYRGNMIIVHKDGNIHTNEDGISRWPIPNNNYNPAYVPEEASPHIQIGEISVMDLHTTLFEEVWSSYAQDQNCRILCQLLTEESKDNCLINFLEEIWKKTYD</sequence>
<dbReference type="Proteomes" id="UP000765509">
    <property type="component" value="Unassembled WGS sequence"/>
</dbReference>
<evidence type="ECO:0000313" key="2">
    <source>
        <dbReference type="Proteomes" id="UP000765509"/>
    </source>
</evidence>
<reference evidence="1" key="1">
    <citation type="submission" date="2021-03" db="EMBL/GenBank/DDBJ databases">
        <title>Draft genome sequence of rust myrtle Austropuccinia psidii MF-1, a brazilian biotype.</title>
        <authorList>
            <person name="Quecine M.C."/>
            <person name="Pachon D.M.R."/>
            <person name="Bonatelli M.L."/>
            <person name="Correr F.H."/>
            <person name="Franceschini L.M."/>
            <person name="Leite T.F."/>
            <person name="Margarido G.R.A."/>
            <person name="Almeida C.A."/>
            <person name="Ferrarezi J.A."/>
            <person name="Labate C.A."/>
        </authorList>
    </citation>
    <scope>NUCLEOTIDE SEQUENCE</scope>
    <source>
        <strain evidence="1">MF-1</strain>
    </source>
</reference>
<proteinExistence type="predicted"/>